<keyword evidence="2" id="KW-0805">Transcription regulation</keyword>
<dbReference type="Proteomes" id="UP000233551">
    <property type="component" value="Unassembled WGS sequence"/>
</dbReference>
<dbReference type="Proteomes" id="UP000197138">
    <property type="component" value="Unassembled WGS sequence"/>
</dbReference>
<dbReference type="PROSITE" id="PS51369">
    <property type="entry name" value="TCP"/>
    <property type="match status" value="1"/>
</dbReference>
<evidence type="ECO:0000256" key="4">
    <source>
        <dbReference type="ARBA" id="ARBA00023163"/>
    </source>
</evidence>
<protein>
    <recommendedName>
        <fullName evidence="7">TCP domain-containing protein</fullName>
    </recommendedName>
</protein>
<evidence type="ECO:0000256" key="2">
    <source>
        <dbReference type="ARBA" id="ARBA00023015"/>
    </source>
</evidence>
<evidence type="ECO:0000313" key="9">
    <source>
        <dbReference type="EMBL" id="PKI63241.1"/>
    </source>
</evidence>
<reference evidence="10" key="1">
    <citation type="journal article" date="2017" name="Plant J.">
        <title>The pomegranate (Punica granatum L.) genome and the genomics of punicalagin biosynthesis.</title>
        <authorList>
            <person name="Qin G."/>
            <person name="Xu C."/>
            <person name="Ming R."/>
            <person name="Tang H."/>
            <person name="Guyot R."/>
            <person name="Kramer E.M."/>
            <person name="Hu Y."/>
            <person name="Yi X."/>
            <person name="Qi Y."/>
            <person name="Xu X."/>
            <person name="Gao Z."/>
            <person name="Pan H."/>
            <person name="Jian J."/>
            <person name="Tian Y."/>
            <person name="Yue Z."/>
            <person name="Xu Y."/>
        </authorList>
    </citation>
    <scope>NUCLEOTIDE SEQUENCE [LARGE SCALE GENOMIC DNA]</scope>
    <source>
        <strain evidence="10">cv. Dabenzi</strain>
    </source>
</reference>
<feature type="compositionally biased region" description="Basic and acidic residues" evidence="6">
    <location>
        <begin position="95"/>
        <end position="104"/>
    </location>
</feature>
<reference evidence="9 11" key="3">
    <citation type="submission" date="2017-11" db="EMBL/GenBank/DDBJ databases">
        <title>De-novo sequencing of pomegranate (Punica granatum L.) genome.</title>
        <authorList>
            <person name="Akparov Z."/>
            <person name="Amiraslanov A."/>
            <person name="Hajiyeva S."/>
            <person name="Abbasov M."/>
            <person name="Kaur K."/>
            <person name="Hamwieh A."/>
            <person name="Solovyev V."/>
            <person name="Salamov A."/>
            <person name="Braich B."/>
            <person name="Kosarev P."/>
            <person name="Mahmoud A."/>
            <person name="Hajiyev E."/>
            <person name="Babayeva S."/>
            <person name="Izzatullayeva V."/>
            <person name="Mammadov A."/>
            <person name="Mammadov A."/>
            <person name="Sharifova S."/>
            <person name="Ojaghi J."/>
            <person name="Eynullazada K."/>
            <person name="Bayramov B."/>
            <person name="Abdulazimova A."/>
            <person name="Shahmuradov I."/>
        </authorList>
    </citation>
    <scope>NUCLEOTIDE SEQUENCE [LARGE SCALE GENOMIC DNA]</scope>
    <source>
        <strain evidence="9">AG2017</strain>
        <strain evidence="11">cv. AG2017</strain>
        <tissue evidence="9">Leaf</tissue>
    </source>
</reference>
<keyword evidence="5" id="KW-0539">Nucleus</keyword>
<evidence type="ECO:0000256" key="5">
    <source>
        <dbReference type="ARBA" id="ARBA00023242"/>
    </source>
</evidence>
<dbReference type="STRING" id="22663.A0A218VZ14"/>
<keyword evidence="4" id="KW-0804">Transcription</keyword>
<dbReference type="EMBL" id="MTKT01005615">
    <property type="protein sequence ID" value="OWM65310.1"/>
    <property type="molecule type" value="Genomic_DNA"/>
</dbReference>
<dbReference type="InterPro" id="IPR017887">
    <property type="entry name" value="TF_TCP_subgr"/>
</dbReference>
<dbReference type="InterPro" id="IPR005333">
    <property type="entry name" value="Transcription_factor_TCP"/>
</dbReference>
<dbReference type="PANTHER" id="PTHR31072">
    <property type="entry name" value="TRANSCRIPTION FACTOR TCP4-RELATED"/>
    <property type="match status" value="1"/>
</dbReference>
<evidence type="ECO:0000313" key="8">
    <source>
        <dbReference type="EMBL" id="OWM65310.1"/>
    </source>
</evidence>
<sequence length="403" mass="43413">MERRDHEHHSGQSLHHHTHHIVCPDFPFRLLADKEEQEQELEDHRQSSSSSSIICSNYNIPAAVLPGTSNCAGGPRTAASTKSLLAKKPTPKRTSMKDRHTKVEGRGRRIRMPALCAARVFQLTRELGHRSDGETIQWLLQQAEPAVIAATGTGTIPANFTSLNISLRNSGSSMSAPSQLITKPYNFTSSYSNPNSALSDLILPRRRNNNISSLCPGSSSTLLNFQSPGGIRSTFRTKQELKDDDQNHLEVSSKGSMISKNSVRAINNEQDLLLTSRLLSSPHDQLMNGVIGGGRDEAIWSFQTSSNGSNGSGSVNLSRGMTTTVLSRSNFINFPTTAGSQLLGAPSQQTASAGFSFGVPDEGAVGMFSGLTRAYQPVSGNTGVVLQPLSIGDYRHEATGGNE</sequence>
<accession>A0A218VZ14</accession>
<evidence type="ECO:0000256" key="3">
    <source>
        <dbReference type="ARBA" id="ARBA00023125"/>
    </source>
</evidence>
<reference evidence="8" key="2">
    <citation type="submission" date="2017-06" db="EMBL/GenBank/DDBJ databases">
        <title>The pomegranate genome and the genomics of punicalagin biosynthesis.</title>
        <authorList>
            <person name="Xu C."/>
        </authorList>
    </citation>
    <scope>NUCLEOTIDE SEQUENCE [LARGE SCALE GENOMIC DNA]</scope>
    <source>
        <tissue evidence="8">Fresh leaf</tissue>
    </source>
</reference>
<evidence type="ECO:0000259" key="7">
    <source>
        <dbReference type="PROSITE" id="PS51369"/>
    </source>
</evidence>
<proteinExistence type="predicted"/>
<comment type="subcellular location">
    <subcellularLocation>
        <location evidence="1">Nucleus</location>
    </subcellularLocation>
</comment>
<keyword evidence="11" id="KW-1185">Reference proteome</keyword>
<feature type="region of interest" description="Disordered" evidence="6">
    <location>
        <begin position="74"/>
        <end position="104"/>
    </location>
</feature>
<dbReference type="OrthoDB" id="1911901at2759"/>
<dbReference type="GeneID" id="116214298"/>
<evidence type="ECO:0000313" key="11">
    <source>
        <dbReference type="Proteomes" id="UP000233551"/>
    </source>
</evidence>
<gene>
    <name evidence="8" type="ORF">CDL15_Pgr008900</name>
    <name evidence="9" type="ORF">CRG98_016426</name>
</gene>
<dbReference type="GO" id="GO:0003700">
    <property type="term" value="F:DNA-binding transcription factor activity"/>
    <property type="evidence" value="ECO:0007669"/>
    <property type="project" value="InterPro"/>
</dbReference>
<dbReference type="GO" id="GO:0043565">
    <property type="term" value="F:sequence-specific DNA binding"/>
    <property type="evidence" value="ECO:0007669"/>
    <property type="project" value="TreeGrafter"/>
</dbReference>
<dbReference type="Pfam" id="PF03634">
    <property type="entry name" value="TCP"/>
    <property type="match status" value="1"/>
</dbReference>
<feature type="domain" description="TCP" evidence="7">
    <location>
        <begin position="96"/>
        <end position="150"/>
    </location>
</feature>
<comment type="caution">
    <text evidence="8">The sequence shown here is derived from an EMBL/GenBank/DDBJ whole genome shotgun (WGS) entry which is preliminary data.</text>
</comment>
<dbReference type="PANTHER" id="PTHR31072:SF218">
    <property type="entry name" value="TRANSCRIPTION FACTOR TCP11-RELATED"/>
    <property type="match status" value="1"/>
</dbReference>
<evidence type="ECO:0000256" key="1">
    <source>
        <dbReference type="ARBA" id="ARBA00004123"/>
    </source>
</evidence>
<organism evidence="8 10">
    <name type="scientific">Punica granatum</name>
    <name type="common">Pomegranate</name>
    <dbReference type="NCBI Taxonomy" id="22663"/>
    <lineage>
        <taxon>Eukaryota</taxon>
        <taxon>Viridiplantae</taxon>
        <taxon>Streptophyta</taxon>
        <taxon>Embryophyta</taxon>
        <taxon>Tracheophyta</taxon>
        <taxon>Spermatophyta</taxon>
        <taxon>Magnoliopsida</taxon>
        <taxon>eudicotyledons</taxon>
        <taxon>Gunneridae</taxon>
        <taxon>Pentapetalae</taxon>
        <taxon>rosids</taxon>
        <taxon>malvids</taxon>
        <taxon>Myrtales</taxon>
        <taxon>Lythraceae</taxon>
        <taxon>Punica</taxon>
    </lineage>
</organism>
<dbReference type="GO" id="GO:0005634">
    <property type="term" value="C:nucleus"/>
    <property type="evidence" value="ECO:0007669"/>
    <property type="project" value="UniProtKB-SubCell"/>
</dbReference>
<evidence type="ECO:0000256" key="6">
    <source>
        <dbReference type="SAM" id="MobiDB-lite"/>
    </source>
</evidence>
<dbReference type="EMBL" id="PGOL01000900">
    <property type="protein sequence ID" value="PKI63241.1"/>
    <property type="molecule type" value="Genomic_DNA"/>
</dbReference>
<keyword evidence="3" id="KW-0238">DNA-binding</keyword>
<dbReference type="AlphaFoldDB" id="A0A218VZ14"/>
<name>A0A218VZ14_PUNGR</name>
<evidence type="ECO:0000313" key="10">
    <source>
        <dbReference type="Proteomes" id="UP000197138"/>
    </source>
</evidence>